<dbReference type="RefSeq" id="XP_021108275.1">
    <property type="nucleotide sequence ID" value="XM_021252616.1"/>
</dbReference>
<dbReference type="Pfam" id="PF04860">
    <property type="entry name" value="Phage_portal"/>
    <property type="match status" value="1"/>
</dbReference>
<dbReference type="InterPro" id="IPR006427">
    <property type="entry name" value="Portal_HK97"/>
</dbReference>
<dbReference type="NCBIfam" id="TIGR01537">
    <property type="entry name" value="portal_HK97"/>
    <property type="match status" value="1"/>
</dbReference>
<evidence type="ECO:0000313" key="3">
    <source>
        <dbReference type="RefSeq" id="XP_021108275.1"/>
    </source>
</evidence>
<accession>A0AAX6SIL5</accession>
<reference evidence="3" key="1">
    <citation type="submission" date="2025-08" db="UniProtKB">
        <authorList>
            <consortium name="RefSeq"/>
        </authorList>
    </citation>
    <scope>IDENTIFICATION</scope>
</reference>
<protein>
    <submittedName>
        <fullName evidence="3">Uncharacterized protein LOC110347614</fullName>
    </submittedName>
</protein>
<proteinExistence type="predicted"/>
<evidence type="ECO:0000313" key="2">
    <source>
        <dbReference type="Proteomes" id="UP000694906"/>
    </source>
</evidence>
<dbReference type="GeneID" id="110347614"/>
<evidence type="ECO:0000256" key="1">
    <source>
        <dbReference type="SAM" id="MobiDB-lite"/>
    </source>
</evidence>
<dbReference type="InterPro" id="IPR006944">
    <property type="entry name" value="Phage/GTA_portal"/>
</dbReference>
<gene>
    <name evidence="3" type="primary">LOC110347614</name>
</gene>
<dbReference type="Proteomes" id="UP000694906">
    <property type="component" value="Unplaced"/>
</dbReference>
<name>A0AAX6SIL5_HETGA</name>
<feature type="region of interest" description="Disordered" evidence="1">
    <location>
        <begin position="379"/>
        <end position="434"/>
    </location>
</feature>
<dbReference type="AlphaFoldDB" id="A0AAX6SIL5"/>
<keyword evidence="2" id="KW-1185">Reference proteome</keyword>
<feature type="compositionally biased region" description="Acidic residues" evidence="1">
    <location>
        <begin position="401"/>
        <end position="418"/>
    </location>
</feature>
<organism evidence="2 3">
    <name type="scientific">Heterocephalus glaber</name>
    <name type="common">Naked mole rat</name>
    <dbReference type="NCBI Taxonomy" id="10181"/>
    <lineage>
        <taxon>Eukaryota</taxon>
        <taxon>Metazoa</taxon>
        <taxon>Chordata</taxon>
        <taxon>Craniata</taxon>
        <taxon>Vertebrata</taxon>
        <taxon>Euteleostomi</taxon>
        <taxon>Mammalia</taxon>
        <taxon>Eutheria</taxon>
        <taxon>Euarchontoglires</taxon>
        <taxon>Glires</taxon>
        <taxon>Rodentia</taxon>
        <taxon>Hystricomorpha</taxon>
        <taxon>Bathyergidae</taxon>
        <taxon>Heterocephalus</taxon>
    </lineage>
</organism>
<sequence>MGFWDWLRGGSTYQATPADTTYNVVDRVTSDILNQSVDQLWRRQPYLRTVVSFIARNIAQIGMHVLEREADGGRRRVRDGAAAKLLQQPSPESTWYELVYDLVSTLALYDDAVLWLRSNSETERFELRLIRPNWIVGWESPTAFSRGACTVAIPGTKKIQKLPADSLITFHGWDPTDARAGSSPVEALRTIIAEQWEANQFRLQMWKKGGRVGSYLTRPAGTDWKPETRKRFIEEFRSQYTGPQGGGVPLLEDGMEMKRVGFAAKEEEFVDSAKLALTTVASVYHINPTMLGLLDNANYSNVREFRRMLYGDSLGPIIRQIEDRLNAFLMPKLGAPEGQYIEFNLHEKLRGSFEEQAAVYQAGVGGPWMTVNEARSRENMPTIEGGDDLIRPLNVGTATDSDTDEPDEPAEPAEPEEEAGGKSTDGLILPGGET</sequence>